<dbReference type="InterPro" id="IPR058163">
    <property type="entry name" value="LysR-type_TF_proteobact-type"/>
</dbReference>
<evidence type="ECO:0000256" key="3">
    <source>
        <dbReference type="ARBA" id="ARBA00023125"/>
    </source>
</evidence>
<dbReference type="PANTHER" id="PTHR30537:SF3">
    <property type="entry name" value="TRANSCRIPTIONAL REGULATORY PROTEIN"/>
    <property type="match status" value="1"/>
</dbReference>
<protein>
    <submittedName>
        <fullName evidence="6">LysR family transcriptional regulator</fullName>
    </submittedName>
</protein>
<dbReference type="PANTHER" id="PTHR30537">
    <property type="entry name" value="HTH-TYPE TRANSCRIPTIONAL REGULATOR"/>
    <property type="match status" value="1"/>
</dbReference>
<comment type="caution">
    <text evidence="6">The sequence shown here is derived from an EMBL/GenBank/DDBJ whole genome shotgun (WGS) entry which is preliminary data.</text>
</comment>
<keyword evidence="2" id="KW-0805">Transcription regulation</keyword>
<dbReference type="PROSITE" id="PS50931">
    <property type="entry name" value="HTH_LYSR"/>
    <property type="match status" value="1"/>
</dbReference>
<gene>
    <name evidence="6" type="ORF">ACFOY1_01850</name>
</gene>
<organism evidence="6 7">
    <name type="scientific">Candidimonas humi</name>
    <dbReference type="NCBI Taxonomy" id="683355"/>
    <lineage>
        <taxon>Bacteria</taxon>
        <taxon>Pseudomonadati</taxon>
        <taxon>Pseudomonadota</taxon>
        <taxon>Betaproteobacteria</taxon>
        <taxon>Burkholderiales</taxon>
        <taxon>Alcaligenaceae</taxon>
        <taxon>Candidimonas</taxon>
    </lineage>
</organism>
<keyword evidence="7" id="KW-1185">Reference proteome</keyword>
<keyword evidence="4" id="KW-0804">Transcription</keyword>
<name>A0ABV8NRQ3_9BURK</name>
<dbReference type="Proteomes" id="UP001595848">
    <property type="component" value="Unassembled WGS sequence"/>
</dbReference>
<evidence type="ECO:0000256" key="1">
    <source>
        <dbReference type="ARBA" id="ARBA00009437"/>
    </source>
</evidence>
<dbReference type="EMBL" id="JBHSBV010000001">
    <property type="protein sequence ID" value="MFC4199685.1"/>
    <property type="molecule type" value="Genomic_DNA"/>
</dbReference>
<reference evidence="7" key="1">
    <citation type="journal article" date="2019" name="Int. J. Syst. Evol. Microbiol.">
        <title>The Global Catalogue of Microorganisms (GCM) 10K type strain sequencing project: providing services to taxonomists for standard genome sequencing and annotation.</title>
        <authorList>
            <consortium name="The Broad Institute Genomics Platform"/>
            <consortium name="The Broad Institute Genome Sequencing Center for Infectious Disease"/>
            <person name="Wu L."/>
            <person name="Ma J."/>
        </authorList>
    </citation>
    <scope>NUCLEOTIDE SEQUENCE [LARGE SCALE GENOMIC DNA]</scope>
    <source>
        <strain evidence="7">LMG 24813</strain>
    </source>
</reference>
<sequence length="291" mass="32167">MDWDNARVFLAIYRVGTLRGAAGVLQIDQATAGRRLAALEKTLGARLFLHTPAGYVATPAGELAFQAAERMEQAAHQLQRQMQGTDEQLSGTVRVACTDGTAAYAIMRAMQKLHAAHPEIRVVLTSSSQLSNLTRREADLAVRALRPDSPDLIARRLARLELGLYASRSYLAERGMPRQGSALEGHDVVIYQREVLRYQSETLCGEPIRNARVSMEVNTSLMLMHAVRNGLGIGELSRPLAETEPELRRIWPDKATVFDMWLVLHGDLNRSARVRAVSGAITEVFEELAGR</sequence>
<dbReference type="InterPro" id="IPR005119">
    <property type="entry name" value="LysR_subst-bd"/>
</dbReference>
<accession>A0ABV8NRQ3</accession>
<dbReference type="Pfam" id="PF03466">
    <property type="entry name" value="LysR_substrate"/>
    <property type="match status" value="1"/>
</dbReference>
<keyword evidence="3" id="KW-0238">DNA-binding</keyword>
<evidence type="ECO:0000256" key="4">
    <source>
        <dbReference type="ARBA" id="ARBA00023163"/>
    </source>
</evidence>
<dbReference type="RefSeq" id="WP_217962635.1">
    <property type="nucleotide sequence ID" value="NZ_JAHTBN010000001.1"/>
</dbReference>
<evidence type="ECO:0000313" key="6">
    <source>
        <dbReference type="EMBL" id="MFC4199685.1"/>
    </source>
</evidence>
<dbReference type="InterPro" id="IPR000847">
    <property type="entry name" value="LysR_HTH_N"/>
</dbReference>
<dbReference type="Pfam" id="PF00126">
    <property type="entry name" value="HTH_1"/>
    <property type="match status" value="1"/>
</dbReference>
<evidence type="ECO:0000313" key="7">
    <source>
        <dbReference type="Proteomes" id="UP001595848"/>
    </source>
</evidence>
<comment type="similarity">
    <text evidence="1">Belongs to the LysR transcriptional regulatory family.</text>
</comment>
<proteinExistence type="inferred from homology"/>
<feature type="domain" description="HTH lysR-type" evidence="5">
    <location>
        <begin position="1"/>
        <end position="58"/>
    </location>
</feature>
<evidence type="ECO:0000256" key="2">
    <source>
        <dbReference type="ARBA" id="ARBA00023015"/>
    </source>
</evidence>
<evidence type="ECO:0000259" key="5">
    <source>
        <dbReference type="PROSITE" id="PS50931"/>
    </source>
</evidence>